<dbReference type="GO" id="GO:0006606">
    <property type="term" value="P:protein import into nucleus"/>
    <property type="evidence" value="ECO:0007669"/>
    <property type="project" value="InterPro"/>
</dbReference>
<accession>A0A4C1SWK6</accession>
<dbReference type="GO" id="GO:0005634">
    <property type="term" value="C:nucleus"/>
    <property type="evidence" value="ECO:0007669"/>
    <property type="project" value="UniProtKB-SubCell"/>
</dbReference>
<keyword evidence="4" id="KW-0677">Repeat</keyword>
<keyword evidence="7" id="KW-1185">Reference proteome</keyword>
<dbReference type="Proteomes" id="UP000299102">
    <property type="component" value="Unassembled WGS sequence"/>
</dbReference>
<dbReference type="AlphaFoldDB" id="A0A4C1SWK6"/>
<comment type="subcellular location">
    <subcellularLocation>
        <location evidence="1">Cytoplasm</location>
    </subcellularLocation>
</comment>
<evidence type="ECO:0000313" key="6">
    <source>
        <dbReference type="EMBL" id="GBP06314.1"/>
    </source>
</evidence>
<evidence type="ECO:0000256" key="3">
    <source>
        <dbReference type="ARBA" id="ARBA00022490"/>
    </source>
</evidence>
<sequence length="137" mass="14912">MMTGMEDDADWATSDVVADDDNSDNNVIAESSLDRLACGLGGKTVLPQVMSSLPTMLGHSDWKQRYAALMAISAIGEGCHKQMEAMLDQILRLPLKEISRACRTRTLSLLDDVENPRVQAHAGAALVNFSEDCPKTF</sequence>
<dbReference type="SUPFAM" id="SSF48371">
    <property type="entry name" value="ARM repeat"/>
    <property type="match status" value="1"/>
</dbReference>
<evidence type="ECO:0000256" key="4">
    <source>
        <dbReference type="ARBA" id="ARBA00022737"/>
    </source>
</evidence>
<dbReference type="PANTHER" id="PTHR10527">
    <property type="entry name" value="IMPORTIN BETA"/>
    <property type="match status" value="1"/>
</dbReference>
<protein>
    <submittedName>
        <fullName evidence="6">Importin-5</fullName>
    </submittedName>
</protein>
<evidence type="ECO:0000313" key="7">
    <source>
        <dbReference type="Proteomes" id="UP000299102"/>
    </source>
</evidence>
<dbReference type="GO" id="GO:0005737">
    <property type="term" value="C:cytoplasm"/>
    <property type="evidence" value="ECO:0007669"/>
    <property type="project" value="UniProtKB-SubCell"/>
</dbReference>
<dbReference type="InterPro" id="IPR011989">
    <property type="entry name" value="ARM-like"/>
</dbReference>
<evidence type="ECO:0000256" key="1">
    <source>
        <dbReference type="ARBA" id="ARBA00004496"/>
    </source>
</evidence>
<reference evidence="6 7" key="1">
    <citation type="journal article" date="2019" name="Commun. Biol.">
        <title>The bagworm genome reveals a unique fibroin gene that provides high tensile strength.</title>
        <authorList>
            <person name="Kono N."/>
            <person name="Nakamura H."/>
            <person name="Ohtoshi R."/>
            <person name="Tomita M."/>
            <person name="Numata K."/>
            <person name="Arakawa K."/>
        </authorList>
    </citation>
    <scope>NUCLEOTIDE SEQUENCE [LARGE SCALE GENOMIC DNA]</scope>
</reference>
<evidence type="ECO:0000256" key="5">
    <source>
        <dbReference type="ARBA" id="ARBA00022927"/>
    </source>
</evidence>
<keyword evidence="5" id="KW-0653">Protein transport</keyword>
<name>A0A4C1SWK6_EUMVA</name>
<proteinExistence type="predicted"/>
<keyword evidence="2" id="KW-0813">Transport</keyword>
<dbReference type="STRING" id="151549.A0A4C1SWK6"/>
<keyword evidence="3" id="KW-0963">Cytoplasm</keyword>
<gene>
    <name evidence="6" type="primary">IPO5</name>
    <name evidence="6" type="ORF">EVAR_69579_1</name>
</gene>
<dbReference type="InterPro" id="IPR041653">
    <property type="entry name" value="Importin_rep_4"/>
</dbReference>
<evidence type="ECO:0000256" key="2">
    <source>
        <dbReference type="ARBA" id="ARBA00022448"/>
    </source>
</evidence>
<dbReference type="Gene3D" id="1.25.10.10">
    <property type="entry name" value="Leucine-rich Repeat Variant"/>
    <property type="match status" value="2"/>
</dbReference>
<dbReference type="OrthoDB" id="543373at2759"/>
<dbReference type="Pfam" id="PF18808">
    <property type="entry name" value="Importin_rep_4"/>
    <property type="match status" value="1"/>
</dbReference>
<comment type="caution">
    <text evidence="6">The sequence shown here is derived from an EMBL/GenBank/DDBJ whole genome shotgun (WGS) entry which is preliminary data.</text>
</comment>
<organism evidence="6 7">
    <name type="scientific">Eumeta variegata</name>
    <name type="common">Bagworm moth</name>
    <name type="synonym">Eumeta japonica</name>
    <dbReference type="NCBI Taxonomy" id="151549"/>
    <lineage>
        <taxon>Eukaryota</taxon>
        <taxon>Metazoa</taxon>
        <taxon>Ecdysozoa</taxon>
        <taxon>Arthropoda</taxon>
        <taxon>Hexapoda</taxon>
        <taxon>Insecta</taxon>
        <taxon>Pterygota</taxon>
        <taxon>Neoptera</taxon>
        <taxon>Endopterygota</taxon>
        <taxon>Lepidoptera</taxon>
        <taxon>Glossata</taxon>
        <taxon>Ditrysia</taxon>
        <taxon>Tineoidea</taxon>
        <taxon>Psychidae</taxon>
        <taxon>Oiketicinae</taxon>
        <taxon>Eumeta</taxon>
    </lineage>
</organism>
<dbReference type="EMBL" id="BGZK01004014">
    <property type="protein sequence ID" value="GBP06314.1"/>
    <property type="molecule type" value="Genomic_DNA"/>
</dbReference>
<dbReference type="InterPro" id="IPR016024">
    <property type="entry name" value="ARM-type_fold"/>
</dbReference>
<dbReference type="InterPro" id="IPR040122">
    <property type="entry name" value="Importin_beta"/>
</dbReference>